<dbReference type="Gene3D" id="1.20.5.1230">
    <property type="entry name" value="Apolipoprotein A-I"/>
    <property type="match status" value="1"/>
</dbReference>
<comment type="caution">
    <text evidence="1">The sequence shown here is derived from an EMBL/GenBank/DDBJ whole genome shotgun (WGS) entry which is preliminary data.</text>
</comment>
<dbReference type="EMBL" id="MCFK01006388">
    <property type="protein sequence ID" value="RKF59007.1"/>
    <property type="molecule type" value="Genomic_DNA"/>
</dbReference>
<dbReference type="SUPFAM" id="SSF58113">
    <property type="entry name" value="Apolipoprotein A-I"/>
    <property type="match status" value="1"/>
</dbReference>
<gene>
    <name evidence="1" type="ORF">OnM2_063020</name>
</gene>
<sequence length="654" mass="71148">MSTTGLLNRLKAKLSSQQIPTKDIASLAERENEIKQKAINQSICDAVTAAVNSEEFTKSVAERLASELKPSLKNLDPSSYCDKLQLSTDKISQQFEAQDTKLTHLSTILETSNSSTAEKVTNIEVSINNITKAQEDLQKSLQSADEKQKAQLDHLAIEIASVQEKLTSEIAAVPEKITAEITTVQEKLTSVIAAVPDKITAEITTVQEKLTSEIAAVPDKINAEITIVQEKLTSEIAAVPKKITAEIATVQEKLTSEIVAVPEKLATEITNTQEKFAAEIKTVHEKLVAIHTSLLDQIESAKTDIVAAATTPFPELIKSLDVVLKILDQNSSKLDEVNAKDLSSEVLTNIQDFNKLQSIHTADLGTLKTSVETSINNTVKIISDTENISSSLAVARDQINSVNTLLSDIKSSNITSEILVETKASNESLTKSTSLLEEIMSKQTELLPAVSTSNISHESHIKSLSEIKQTEYEILDRLKSVHIIISDQSQALTDTKTSLKSELATASELANTSESIEKLKTNLDSLGVSLNEVKISVDNFKPTTQHVDLSELETSIQSVVTTIGQIKTFNESISTNFDLTPIISSLETQSNQISDVKLNLSEFTSTNNKVDLTLIDSSIKDLSSKLESQLTTLNDLKATIKSQEDSHPPDSTTS</sequence>
<proteinExistence type="predicted"/>
<keyword evidence="2" id="KW-1185">Reference proteome</keyword>
<evidence type="ECO:0000313" key="1">
    <source>
        <dbReference type="EMBL" id="RKF59007.1"/>
    </source>
</evidence>
<evidence type="ECO:0000313" key="2">
    <source>
        <dbReference type="Proteomes" id="UP000286134"/>
    </source>
</evidence>
<reference evidence="1 2" key="1">
    <citation type="journal article" date="2018" name="BMC Genomics">
        <title>Comparative genome analyses reveal sequence features reflecting distinct modes of host-adaptation between dicot and monocot powdery mildew.</title>
        <authorList>
            <person name="Wu Y."/>
            <person name="Ma X."/>
            <person name="Pan Z."/>
            <person name="Kale S.D."/>
            <person name="Song Y."/>
            <person name="King H."/>
            <person name="Zhang Q."/>
            <person name="Presley C."/>
            <person name="Deng X."/>
            <person name="Wei C.I."/>
            <person name="Xiao S."/>
        </authorList>
    </citation>
    <scope>NUCLEOTIDE SEQUENCE [LARGE SCALE GENOMIC DNA]</scope>
    <source>
        <strain evidence="1">UMSG2</strain>
    </source>
</reference>
<dbReference type="AlphaFoldDB" id="A0A420HNN0"/>
<accession>A0A420HNN0</accession>
<name>A0A420HNN0_9PEZI</name>
<protein>
    <submittedName>
        <fullName evidence="1">Putative cd209 antigen</fullName>
    </submittedName>
</protein>
<organism evidence="1 2">
    <name type="scientific">Erysiphe neolycopersici</name>
    <dbReference type="NCBI Taxonomy" id="212602"/>
    <lineage>
        <taxon>Eukaryota</taxon>
        <taxon>Fungi</taxon>
        <taxon>Dikarya</taxon>
        <taxon>Ascomycota</taxon>
        <taxon>Pezizomycotina</taxon>
        <taxon>Leotiomycetes</taxon>
        <taxon>Erysiphales</taxon>
        <taxon>Erysiphaceae</taxon>
        <taxon>Erysiphe</taxon>
    </lineage>
</organism>
<dbReference type="STRING" id="212602.A0A420HNN0"/>
<dbReference type="Proteomes" id="UP000286134">
    <property type="component" value="Unassembled WGS sequence"/>
</dbReference>
<dbReference type="OrthoDB" id="3597372at2759"/>